<dbReference type="Proteomes" id="UP000011761">
    <property type="component" value="Unassembled WGS sequence"/>
</dbReference>
<dbReference type="RefSeq" id="XP_007681633.1">
    <property type="nucleotide sequence ID" value="XM_007683443.1"/>
</dbReference>
<feature type="compositionally biased region" description="Basic and acidic residues" evidence="1">
    <location>
        <begin position="358"/>
        <end position="378"/>
    </location>
</feature>
<sequence length="408" mass="43716">MSGGASKPAIPAWQKARTDTTAPSSPAAQTEPSSVEPAPSHPPAEPESASDATDDGPVVEPASADSQLSMVDAFLADPSVKDAPIDKKRAFLQSKEVPVETIDKVLPPNQVPAIQMDDFEAFKRQRAVPTFTTTPQPTNNTSPPIITYPEFLLQAHKPPPLITPTRVLTAAYVAAGAATLLYGASKYLLEPMTDALTEARHDFSTHSQSKLDEFNERLSRLVSRQPSPPTTAPEIKLDETDDVASITSDPTELYHRDMGTQTSPLPSRQPSDPDVTALTPSDNPTPTPTQTTTLETIHSHLTTLHTSTTSSITATKESKDSMNKLRHYLDTVMYGSLLGNGGNGSYGSNLWMMEPEEAERRKKEAAEEGNGKGKADAVEELRREIRGVKGVLLGARRFPGTVGASGGG</sequence>
<feature type="region of interest" description="Disordered" evidence="1">
    <location>
        <begin position="1"/>
        <end position="65"/>
    </location>
</feature>
<dbReference type="InterPro" id="IPR036388">
    <property type="entry name" value="WH-like_DNA-bd_sf"/>
</dbReference>
<feature type="domain" description="Peroxisome membrane anchor protein Pex14p N-terminal" evidence="2">
    <location>
        <begin position="73"/>
        <end position="106"/>
    </location>
</feature>
<feature type="region of interest" description="Disordered" evidence="1">
    <location>
        <begin position="248"/>
        <end position="290"/>
    </location>
</feature>
<evidence type="ECO:0000313" key="4">
    <source>
        <dbReference type="Proteomes" id="UP000011761"/>
    </source>
</evidence>
<dbReference type="Gene3D" id="1.10.10.10">
    <property type="entry name" value="Winged helix-like DNA-binding domain superfamily/Winged helix DNA-binding domain"/>
    <property type="match status" value="1"/>
</dbReference>
<organism evidence="3 4">
    <name type="scientific">Baudoinia panamericana (strain UAMH 10762)</name>
    <name type="common">Angels' share fungus</name>
    <name type="synonym">Baudoinia compniacensis (strain UAMH 10762)</name>
    <dbReference type="NCBI Taxonomy" id="717646"/>
    <lineage>
        <taxon>Eukaryota</taxon>
        <taxon>Fungi</taxon>
        <taxon>Dikarya</taxon>
        <taxon>Ascomycota</taxon>
        <taxon>Pezizomycotina</taxon>
        <taxon>Dothideomycetes</taxon>
        <taxon>Dothideomycetidae</taxon>
        <taxon>Mycosphaerellales</taxon>
        <taxon>Teratosphaeriaceae</taxon>
        <taxon>Baudoinia</taxon>
    </lineage>
</organism>
<evidence type="ECO:0000259" key="2">
    <source>
        <dbReference type="Pfam" id="PF04695"/>
    </source>
</evidence>
<dbReference type="EMBL" id="KB445564">
    <property type="protein sequence ID" value="EMC91205.1"/>
    <property type="molecule type" value="Genomic_DNA"/>
</dbReference>
<dbReference type="OMA" id="CDGLIYS"/>
<name>M2MY47_BAUPA</name>
<feature type="region of interest" description="Disordered" evidence="1">
    <location>
        <begin position="357"/>
        <end position="378"/>
    </location>
</feature>
<keyword evidence="4" id="KW-1185">Reference proteome</keyword>
<gene>
    <name evidence="3" type="ORF">BAUCODRAFT_127119</name>
</gene>
<dbReference type="KEGG" id="bcom:BAUCODRAFT_127119"/>
<evidence type="ECO:0000313" key="3">
    <source>
        <dbReference type="EMBL" id="EMC91205.1"/>
    </source>
</evidence>
<reference evidence="3 4" key="1">
    <citation type="journal article" date="2012" name="PLoS Pathog.">
        <title>Diverse lifestyles and strategies of plant pathogenesis encoded in the genomes of eighteen Dothideomycetes fungi.</title>
        <authorList>
            <person name="Ohm R.A."/>
            <person name="Feau N."/>
            <person name="Henrissat B."/>
            <person name="Schoch C.L."/>
            <person name="Horwitz B.A."/>
            <person name="Barry K.W."/>
            <person name="Condon B.J."/>
            <person name="Copeland A.C."/>
            <person name="Dhillon B."/>
            <person name="Glaser F."/>
            <person name="Hesse C.N."/>
            <person name="Kosti I."/>
            <person name="LaButti K."/>
            <person name="Lindquist E.A."/>
            <person name="Lucas S."/>
            <person name="Salamov A.A."/>
            <person name="Bradshaw R.E."/>
            <person name="Ciuffetti L."/>
            <person name="Hamelin R.C."/>
            <person name="Kema G.H.J."/>
            <person name="Lawrence C."/>
            <person name="Scott J.A."/>
            <person name="Spatafora J.W."/>
            <person name="Turgeon B.G."/>
            <person name="de Wit P.J.G.M."/>
            <person name="Zhong S."/>
            <person name="Goodwin S.B."/>
            <person name="Grigoriev I.V."/>
        </authorList>
    </citation>
    <scope>NUCLEOTIDE SEQUENCE [LARGE SCALE GENOMIC DNA]</scope>
    <source>
        <strain evidence="3 4">UAMH 10762</strain>
    </source>
</reference>
<dbReference type="HOGENOM" id="CLU_044743_0_0_1"/>
<protein>
    <recommendedName>
        <fullName evidence="2">Peroxisome membrane anchor protein Pex14p N-terminal domain-containing protein</fullName>
    </recommendedName>
</protein>
<dbReference type="InterPro" id="IPR006785">
    <property type="entry name" value="Pex14_N"/>
</dbReference>
<dbReference type="AlphaFoldDB" id="M2MY47"/>
<feature type="compositionally biased region" description="Polar residues" evidence="1">
    <location>
        <begin position="259"/>
        <end position="270"/>
    </location>
</feature>
<feature type="compositionally biased region" description="Polar residues" evidence="1">
    <location>
        <begin position="19"/>
        <end position="30"/>
    </location>
</feature>
<dbReference type="eggNOG" id="ENOG502S3Q3">
    <property type="taxonomic scope" value="Eukaryota"/>
</dbReference>
<evidence type="ECO:0000256" key="1">
    <source>
        <dbReference type="SAM" id="MobiDB-lite"/>
    </source>
</evidence>
<dbReference type="GeneID" id="19108110"/>
<accession>M2MY47</accession>
<dbReference type="Pfam" id="PF04695">
    <property type="entry name" value="Pex14_N"/>
    <property type="match status" value="1"/>
</dbReference>
<dbReference type="OrthoDB" id="441517at2759"/>
<feature type="compositionally biased region" description="Low complexity" evidence="1">
    <location>
        <begin position="279"/>
        <end position="290"/>
    </location>
</feature>
<proteinExistence type="predicted"/>